<dbReference type="RefSeq" id="WP_344784467.1">
    <property type="nucleotide sequence ID" value="NZ_BAABAF010000009.1"/>
</dbReference>
<gene>
    <name evidence="1" type="ORF">GCM10022240_26810</name>
</gene>
<evidence type="ECO:0000313" key="1">
    <source>
        <dbReference type="EMBL" id="GAA3773524.1"/>
    </source>
</evidence>
<dbReference type="EMBL" id="BAABAF010000009">
    <property type="protein sequence ID" value="GAA3773524.1"/>
    <property type="molecule type" value="Genomic_DNA"/>
</dbReference>
<sequence>MNTRAAATTPAEVDERAACMCGHGDVCSSFAPGHALHLIQARLAAATPSEWTDALVTSADAATGAIVLQTLDGAEHALWNAGAAALEAAPGTPVSLHARYHVLAVGRARYNVRRDDRAA</sequence>
<name>A0ABP7GSZ8_9MICO</name>
<comment type="caution">
    <text evidence="1">The sequence shown here is derived from an EMBL/GenBank/DDBJ whole genome shotgun (WGS) entry which is preliminary data.</text>
</comment>
<organism evidence="1 2">
    <name type="scientific">Microbacterium kribbense</name>
    <dbReference type="NCBI Taxonomy" id="433645"/>
    <lineage>
        <taxon>Bacteria</taxon>
        <taxon>Bacillati</taxon>
        <taxon>Actinomycetota</taxon>
        <taxon>Actinomycetes</taxon>
        <taxon>Micrococcales</taxon>
        <taxon>Microbacteriaceae</taxon>
        <taxon>Microbacterium</taxon>
    </lineage>
</organism>
<reference evidence="2" key="1">
    <citation type="journal article" date="2019" name="Int. J. Syst. Evol. Microbiol.">
        <title>The Global Catalogue of Microorganisms (GCM) 10K type strain sequencing project: providing services to taxonomists for standard genome sequencing and annotation.</title>
        <authorList>
            <consortium name="The Broad Institute Genomics Platform"/>
            <consortium name="The Broad Institute Genome Sequencing Center for Infectious Disease"/>
            <person name="Wu L."/>
            <person name="Ma J."/>
        </authorList>
    </citation>
    <scope>NUCLEOTIDE SEQUENCE [LARGE SCALE GENOMIC DNA]</scope>
    <source>
        <strain evidence="2">JCM 16950</strain>
    </source>
</reference>
<dbReference type="Proteomes" id="UP001500540">
    <property type="component" value="Unassembled WGS sequence"/>
</dbReference>
<proteinExistence type="predicted"/>
<protein>
    <submittedName>
        <fullName evidence="1">Uncharacterized protein</fullName>
    </submittedName>
</protein>
<accession>A0ABP7GSZ8</accession>
<evidence type="ECO:0000313" key="2">
    <source>
        <dbReference type="Proteomes" id="UP001500540"/>
    </source>
</evidence>
<keyword evidence="2" id="KW-1185">Reference proteome</keyword>